<dbReference type="STRING" id="4081.A0A3Q7EQF9"/>
<dbReference type="InParanoid" id="A0A3Q7EQF9"/>
<sequence length="188" mass="21807">MKEPYFSIAKRRMPPCEPSSVGSSTSSSNFGNISPPASVIPIQKELSNDQVDELDHQFKFWRDVKAQEEKLEAMETGPSKENVLENEKSALEEDVKKFHAMIEQLEGHMMAMEKGLETMVAEKEMICVENEELKNRVEDQANNARDAERMKREVLTLERDIENQRNRWEEKAWTSTLQLGMTTRIWRS</sequence>
<dbReference type="PANTHER" id="PTHR46681">
    <property type="entry name" value="KINETOCHORE PROTEIN NDC80 HOMOLOG"/>
    <property type="match status" value="1"/>
</dbReference>
<protein>
    <submittedName>
        <fullName evidence="3">Uncharacterized protein</fullName>
    </submittedName>
</protein>
<feature type="coiled-coil region" evidence="1">
    <location>
        <begin position="88"/>
        <end position="167"/>
    </location>
</feature>
<reference evidence="3" key="2">
    <citation type="submission" date="2019-01" db="UniProtKB">
        <authorList>
            <consortium name="EnsemblPlants"/>
        </authorList>
    </citation>
    <scope>IDENTIFICATION</scope>
    <source>
        <strain evidence="3">cv. Heinz 1706</strain>
    </source>
</reference>
<evidence type="ECO:0000256" key="1">
    <source>
        <dbReference type="SAM" id="Coils"/>
    </source>
</evidence>
<accession>A0A3Q7EQF9</accession>
<proteinExistence type="predicted"/>
<keyword evidence="1" id="KW-0175">Coiled coil</keyword>
<dbReference type="AlphaFoldDB" id="A0A3Q7EQF9"/>
<feature type="compositionally biased region" description="Low complexity" evidence="2">
    <location>
        <begin position="19"/>
        <end position="28"/>
    </location>
</feature>
<evidence type="ECO:0000313" key="4">
    <source>
        <dbReference type="Proteomes" id="UP000004994"/>
    </source>
</evidence>
<dbReference type="Proteomes" id="UP000004994">
    <property type="component" value="Chromosome 1"/>
</dbReference>
<dbReference type="EnsemblPlants" id="Solyc01g104520.2.1">
    <property type="protein sequence ID" value="Solyc01g104520.2.1"/>
    <property type="gene ID" value="Solyc01g104520.2"/>
</dbReference>
<evidence type="ECO:0000256" key="2">
    <source>
        <dbReference type="SAM" id="MobiDB-lite"/>
    </source>
</evidence>
<keyword evidence="4" id="KW-1185">Reference proteome</keyword>
<dbReference type="InterPro" id="IPR055307">
    <property type="entry name" value="NDC80_plants"/>
</dbReference>
<dbReference type="PaxDb" id="4081-Solyc01g104520.1.1"/>
<feature type="region of interest" description="Disordered" evidence="2">
    <location>
        <begin position="1"/>
        <end position="37"/>
    </location>
</feature>
<dbReference type="Gramene" id="Solyc01g104520.2.1">
    <property type="protein sequence ID" value="Solyc01g104520.2.1"/>
    <property type="gene ID" value="Solyc01g104520.2"/>
</dbReference>
<reference evidence="3" key="1">
    <citation type="journal article" date="2012" name="Nature">
        <title>The tomato genome sequence provides insights into fleshy fruit evolution.</title>
        <authorList>
            <consortium name="Tomato Genome Consortium"/>
        </authorList>
    </citation>
    <scope>NUCLEOTIDE SEQUENCE [LARGE SCALE GENOMIC DNA]</scope>
    <source>
        <strain evidence="3">cv. Heinz 1706</strain>
    </source>
</reference>
<name>A0A3Q7EQF9_SOLLC</name>
<dbReference type="PANTHER" id="PTHR46681:SF1">
    <property type="entry name" value="KINETOCHORE PROTEIN NDC80 HOMOLOG"/>
    <property type="match status" value="1"/>
</dbReference>
<evidence type="ECO:0000313" key="3">
    <source>
        <dbReference type="EnsemblPlants" id="Solyc01g104520.2.1"/>
    </source>
</evidence>
<organism evidence="3">
    <name type="scientific">Solanum lycopersicum</name>
    <name type="common">Tomato</name>
    <name type="synonym">Lycopersicon esculentum</name>
    <dbReference type="NCBI Taxonomy" id="4081"/>
    <lineage>
        <taxon>Eukaryota</taxon>
        <taxon>Viridiplantae</taxon>
        <taxon>Streptophyta</taxon>
        <taxon>Embryophyta</taxon>
        <taxon>Tracheophyta</taxon>
        <taxon>Spermatophyta</taxon>
        <taxon>Magnoliopsida</taxon>
        <taxon>eudicotyledons</taxon>
        <taxon>Gunneridae</taxon>
        <taxon>Pentapetalae</taxon>
        <taxon>asterids</taxon>
        <taxon>lamiids</taxon>
        <taxon>Solanales</taxon>
        <taxon>Solanaceae</taxon>
        <taxon>Solanoideae</taxon>
        <taxon>Solaneae</taxon>
        <taxon>Solanum</taxon>
        <taxon>Solanum subgen. Lycopersicon</taxon>
    </lineage>
</organism>